<evidence type="ECO:0000313" key="1">
    <source>
        <dbReference type="EMBL" id="TYS55654.1"/>
    </source>
</evidence>
<comment type="caution">
    <text evidence="1">The sequence shown here is derived from an EMBL/GenBank/DDBJ whole genome shotgun (WGS) entry which is preliminary data.</text>
</comment>
<dbReference type="RefSeq" id="WP_148966887.1">
    <property type="nucleotide sequence ID" value="NZ_VTEU01000010.1"/>
</dbReference>
<dbReference type="EMBL" id="VTEU01000010">
    <property type="protein sequence ID" value="TYS55654.1"/>
    <property type="molecule type" value="Genomic_DNA"/>
</dbReference>
<gene>
    <name evidence="1" type="ORF">FZC74_18035</name>
</gene>
<protein>
    <submittedName>
        <fullName evidence="1">Uncharacterized protein</fullName>
    </submittedName>
</protein>
<reference evidence="1 2" key="1">
    <citation type="submission" date="2019-08" db="EMBL/GenBank/DDBJ databases">
        <title>Bacillus genomes from the desert of Cuatro Cienegas, Coahuila.</title>
        <authorList>
            <person name="Olmedo-Alvarez G."/>
        </authorList>
    </citation>
    <scope>NUCLEOTIDE SEQUENCE [LARGE SCALE GENOMIC DNA]</scope>
    <source>
        <strain evidence="1 2">CH88_3T</strain>
    </source>
</reference>
<name>A0AA94WNA8_9BACI</name>
<accession>A0AA94WNA8</accession>
<evidence type="ECO:0000313" key="2">
    <source>
        <dbReference type="Proteomes" id="UP000323393"/>
    </source>
</evidence>
<organism evidence="1 2">
    <name type="scientific">Sutcliffiella horikoshii</name>
    <dbReference type="NCBI Taxonomy" id="79883"/>
    <lineage>
        <taxon>Bacteria</taxon>
        <taxon>Bacillati</taxon>
        <taxon>Bacillota</taxon>
        <taxon>Bacilli</taxon>
        <taxon>Bacillales</taxon>
        <taxon>Bacillaceae</taxon>
        <taxon>Sutcliffiella</taxon>
    </lineage>
</organism>
<dbReference type="AlphaFoldDB" id="A0AA94WNA8"/>
<proteinExistence type="predicted"/>
<sequence length="162" mass="19298">MMKVVRNKRVMVGGLLILCLVCVLVYHGVSWEKTQKYNEKLDAYFYAENDGEFFNLTIRLSDILRDERNFLVIDHPYDDLYIDYRSLISNGIILDSERSSRGSIVFEINDYENRTYSFRFIRKTLRDTEDDKALPLIFIYSEKDWMVMQETSSIPVRHVEQE</sequence>
<dbReference type="Proteomes" id="UP000323393">
    <property type="component" value="Unassembled WGS sequence"/>
</dbReference>